<feature type="transmembrane region" description="Helical" evidence="10">
    <location>
        <begin position="6"/>
        <end position="33"/>
    </location>
</feature>
<keyword evidence="4 10" id="KW-0813">Transport</keyword>
<proteinExistence type="inferred from homology"/>
<dbReference type="EMBL" id="CP012040">
    <property type="protein sequence ID" value="AKP50873.1"/>
    <property type="molecule type" value="Genomic_DNA"/>
</dbReference>
<feature type="transmembrane region" description="Helical" evidence="10">
    <location>
        <begin position="84"/>
        <end position="104"/>
    </location>
</feature>
<comment type="subcellular location">
    <subcellularLocation>
        <location evidence="2 10">Cell membrane</location>
        <topology evidence="2 10">Multi-pass membrane protein</topology>
    </subcellularLocation>
</comment>
<reference evidence="13 14" key="1">
    <citation type="submission" date="2015-07" db="EMBL/GenBank/DDBJ databases">
        <authorList>
            <person name="Kim K.M."/>
        </authorList>
    </citation>
    <scope>NUCLEOTIDE SEQUENCE [LARGE SCALE GENOMIC DNA]</scope>
    <source>
        <strain evidence="13 14">KCTC 12363</strain>
    </source>
</reference>
<feature type="domain" description="ABC transmembrane type-1" evidence="12">
    <location>
        <begin position="7"/>
        <end position="211"/>
    </location>
</feature>
<evidence type="ECO:0000256" key="8">
    <source>
        <dbReference type="ARBA" id="ARBA00022989"/>
    </source>
</evidence>
<evidence type="ECO:0000256" key="7">
    <source>
        <dbReference type="ARBA" id="ARBA00022692"/>
    </source>
</evidence>
<dbReference type="PATRIC" id="fig|320787.5.peg.1581"/>
<evidence type="ECO:0000256" key="9">
    <source>
        <dbReference type="ARBA" id="ARBA00023136"/>
    </source>
</evidence>
<evidence type="ECO:0000256" key="11">
    <source>
        <dbReference type="RuleBase" id="RU365097"/>
    </source>
</evidence>
<dbReference type="AlphaFoldDB" id="A0A0H4PDG5"/>
<comment type="function">
    <text evidence="1 11">Part of the binding-protein-dependent transport system for molybdenum; probably responsible for the translocation of the substrate across the membrane.</text>
</comment>
<evidence type="ECO:0000313" key="13">
    <source>
        <dbReference type="EMBL" id="AKP50873.1"/>
    </source>
</evidence>
<evidence type="ECO:0000256" key="5">
    <source>
        <dbReference type="ARBA" id="ARBA00022475"/>
    </source>
</evidence>
<keyword evidence="5 11" id="KW-1003">Cell membrane</keyword>
<accession>A0A0H4PDG5</accession>
<dbReference type="InterPro" id="IPR011867">
    <property type="entry name" value="ModB_ABC"/>
</dbReference>
<name>A0A0H4PDG5_9BACT</name>
<dbReference type="CDD" id="cd06261">
    <property type="entry name" value="TM_PBP2"/>
    <property type="match status" value="1"/>
</dbReference>
<dbReference type="Gene3D" id="1.10.3720.10">
    <property type="entry name" value="MetI-like"/>
    <property type="match status" value="1"/>
</dbReference>
<evidence type="ECO:0000313" key="14">
    <source>
        <dbReference type="Proteomes" id="UP000036520"/>
    </source>
</evidence>
<evidence type="ECO:0000256" key="1">
    <source>
        <dbReference type="ARBA" id="ARBA00002949"/>
    </source>
</evidence>
<protein>
    <recommendedName>
        <fullName evidence="11">Molybdenum transport system permease</fullName>
    </recommendedName>
</protein>
<dbReference type="GO" id="GO:0005886">
    <property type="term" value="C:plasma membrane"/>
    <property type="evidence" value="ECO:0007669"/>
    <property type="project" value="UniProtKB-SubCell"/>
</dbReference>
<dbReference type="Pfam" id="PF00528">
    <property type="entry name" value="BPD_transp_1"/>
    <property type="match status" value="1"/>
</dbReference>
<evidence type="ECO:0000256" key="4">
    <source>
        <dbReference type="ARBA" id="ARBA00022448"/>
    </source>
</evidence>
<feature type="transmembrane region" description="Helical" evidence="10">
    <location>
        <begin position="196"/>
        <end position="214"/>
    </location>
</feature>
<dbReference type="STRING" id="320787.CA2015_1433"/>
<dbReference type="GO" id="GO:0015098">
    <property type="term" value="F:molybdate ion transmembrane transporter activity"/>
    <property type="evidence" value="ECO:0007669"/>
    <property type="project" value="UniProtKB-UniRule"/>
</dbReference>
<evidence type="ECO:0000256" key="6">
    <source>
        <dbReference type="ARBA" id="ARBA00022505"/>
    </source>
</evidence>
<dbReference type="NCBIfam" id="NF038017">
    <property type="entry name" value="ABC_perm1"/>
    <property type="match status" value="1"/>
</dbReference>
<dbReference type="InterPro" id="IPR035906">
    <property type="entry name" value="MetI-like_sf"/>
</dbReference>
<dbReference type="KEGG" id="camu:CA2015_1433"/>
<evidence type="ECO:0000256" key="3">
    <source>
        <dbReference type="ARBA" id="ARBA00007069"/>
    </source>
</evidence>
<comment type="similarity">
    <text evidence="3 11">Belongs to the binding-protein-dependent transport system permease family. CysTW subfamily.</text>
</comment>
<keyword evidence="7 10" id="KW-0812">Transmembrane</keyword>
<keyword evidence="14" id="KW-1185">Reference proteome</keyword>
<dbReference type="PROSITE" id="PS50928">
    <property type="entry name" value="ABC_TM1"/>
    <property type="match status" value="1"/>
</dbReference>
<dbReference type="InterPro" id="IPR049783">
    <property type="entry name" value="ABC_perm_TupB-like"/>
</dbReference>
<evidence type="ECO:0000256" key="10">
    <source>
        <dbReference type="RuleBase" id="RU363032"/>
    </source>
</evidence>
<dbReference type="PANTHER" id="PTHR30183">
    <property type="entry name" value="MOLYBDENUM TRANSPORT SYSTEM PERMEASE PROTEIN MODB"/>
    <property type="match status" value="1"/>
</dbReference>
<dbReference type="SUPFAM" id="SSF161098">
    <property type="entry name" value="MetI-like"/>
    <property type="match status" value="1"/>
</dbReference>
<evidence type="ECO:0000259" key="12">
    <source>
        <dbReference type="PROSITE" id="PS50928"/>
    </source>
</evidence>
<organism evidence="13 14">
    <name type="scientific">Cyclobacterium amurskyense</name>
    <dbReference type="NCBI Taxonomy" id="320787"/>
    <lineage>
        <taxon>Bacteria</taxon>
        <taxon>Pseudomonadati</taxon>
        <taxon>Bacteroidota</taxon>
        <taxon>Cytophagia</taxon>
        <taxon>Cytophagales</taxon>
        <taxon>Cyclobacteriaceae</taxon>
        <taxon>Cyclobacterium</taxon>
    </lineage>
</organism>
<feature type="transmembrane region" description="Helical" evidence="10">
    <location>
        <begin position="45"/>
        <end position="64"/>
    </location>
</feature>
<dbReference type="NCBIfam" id="TIGR02141">
    <property type="entry name" value="modB_ABC"/>
    <property type="match status" value="1"/>
</dbReference>
<feature type="transmembrane region" description="Helical" evidence="10">
    <location>
        <begin position="144"/>
        <end position="166"/>
    </location>
</feature>
<keyword evidence="6 11" id="KW-0500">Molybdenum</keyword>
<evidence type="ECO:0000256" key="2">
    <source>
        <dbReference type="ARBA" id="ARBA00004651"/>
    </source>
</evidence>
<dbReference type="InterPro" id="IPR000515">
    <property type="entry name" value="MetI-like"/>
</dbReference>
<dbReference type="Proteomes" id="UP000036520">
    <property type="component" value="Chromosome"/>
</dbReference>
<keyword evidence="8 10" id="KW-1133">Transmembrane helix</keyword>
<dbReference type="PANTHER" id="PTHR30183:SF8">
    <property type="entry name" value="MOLYBDENUM TRANSPORT SYSTEM PERMEASE"/>
    <property type="match status" value="1"/>
</dbReference>
<gene>
    <name evidence="13" type="ORF">CA2015_1433</name>
</gene>
<keyword evidence="9 10" id="KW-0472">Membrane</keyword>
<sequence>MMDFAPFILTLKLATLTTFLLFLVGIPLAYWLAYSKYRIKYVVEALVSMPLVLPPTVLGFYLLLAFSPENQIGKFLDQYFDLRLVFTFHGLVLASVIYSLPFMVQPLRSGFSGIPNAWLDAAKTMGKSSWATLFRILLPNMKNALITAGVLTFAHTIGEFGVVLMVGGNIPEETRVISVAIYNEVEGMNYAMANQYSLLLIAFSFTVLLLTYLINHRKNSMLSYD</sequence>